<keyword evidence="2" id="KW-1185">Reference proteome</keyword>
<sequence>MFRSVLVMTITWMLNRNFKKCEFLAQPRVPAGMLKNLESHDRSSRQSVIVPSPIISMDIGAELFQAKH</sequence>
<name>A0AAD5QXF0_PARTN</name>
<dbReference type="Proteomes" id="UP001196413">
    <property type="component" value="Unassembled WGS sequence"/>
</dbReference>
<protein>
    <submittedName>
        <fullName evidence="1">Uncharacterized protein</fullName>
    </submittedName>
</protein>
<dbReference type="AlphaFoldDB" id="A0AAD5QXF0"/>
<comment type="caution">
    <text evidence="1">The sequence shown here is derived from an EMBL/GenBank/DDBJ whole genome shotgun (WGS) entry which is preliminary data.</text>
</comment>
<gene>
    <name evidence="1" type="ORF">KIN20_023571</name>
</gene>
<accession>A0AAD5QXF0</accession>
<reference evidence="1" key="1">
    <citation type="submission" date="2021-06" db="EMBL/GenBank/DDBJ databases">
        <title>Parelaphostrongylus tenuis whole genome reference sequence.</title>
        <authorList>
            <person name="Garwood T.J."/>
            <person name="Larsen P.A."/>
            <person name="Fountain-Jones N.M."/>
            <person name="Garbe J.R."/>
            <person name="Macchietto M.G."/>
            <person name="Kania S.A."/>
            <person name="Gerhold R.W."/>
            <person name="Richards J.E."/>
            <person name="Wolf T.M."/>
        </authorList>
    </citation>
    <scope>NUCLEOTIDE SEQUENCE</scope>
    <source>
        <strain evidence="1">MNPRO001-30</strain>
        <tissue evidence="1">Meninges</tissue>
    </source>
</reference>
<evidence type="ECO:0000313" key="1">
    <source>
        <dbReference type="EMBL" id="KAJ1363656.1"/>
    </source>
</evidence>
<dbReference type="EMBL" id="JAHQIW010004781">
    <property type="protein sequence ID" value="KAJ1363656.1"/>
    <property type="molecule type" value="Genomic_DNA"/>
</dbReference>
<organism evidence="1 2">
    <name type="scientific">Parelaphostrongylus tenuis</name>
    <name type="common">Meningeal worm</name>
    <dbReference type="NCBI Taxonomy" id="148309"/>
    <lineage>
        <taxon>Eukaryota</taxon>
        <taxon>Metazoa</taxon>
        <taxon>Ecdysozoa</taxon>
        <taxon>Nematoda</taxon>
        <taxon>Chromadorea</taxon>
        <taxon>Rhabditida</taxon>
        <taxon>Rhabditina</taxon>
        <taxon>Rhabditomorpha</taxon>
        <taxon>Strongyloidea</taxon>
        <taxon>Metastrongylidae</taxon>
        <taxon>Parelaphostrongylus</taxon>
    </lineage>
</organism>
<proteinExistence type="predicted"/>
<evidence type="ECO:0000313" key="2">
    <source>
        <dbReference type="Proteomes" id="UP001196413"/>
    </source>
</evidence>